<gene>
    <name evidence="5" type="ORF">GGX14DRAFT_393611</name>
</gene>
<feature type="domain" description="WSC" evidence="4">
    <location>
        <begin position="290"/>
        <end position="391"/>
    </location>
</feature>
<protein>
    <submittedName>
        <fullName evidence="5">WSC domain-containing protein</fullName>
    </submittedName>
</protein>
<feature type="domain" description="WSC" evidence="4">
    <location>
        <begin position="414"/>
        <end position="515"/>
    </location>
</feature>
<feature type="compositionally biased region" description="Low complexity" evidence="2">
    <location>
        <begin position="274"/>
        <end position="289"/>
    </location>
</feature>
<evidence type="ECO:0000259" key="4">
    <source>
        <dbReference type="PROSITE" id="PS51212"/>
    </source>
</evidence>
<dbReference type="InterPro" id="IPR002889">
    <property type="entry name" value="WSC_carb-bd"/>
</dbReference>
<feature type="domain" description="WSC" evidence="4">
    <location>
        <begin position="30"/>
        <end position="131"/>
    </location>
</feature>
<dbReference type="PROSITE" id="PS51212">
    <property type="entry name" value="WSC"/>
    <property type="match status" value="4"/>
</dbReference>
<evidence type="ECO:0000256" key="2">
    <source>
        <dbReference type="SAM" id="MobiDB-lite"/>
    </source>
</evidence>
<evidence type="ECO:0000256" key="3">
    <source>
        <dbReference type="SAM" id="SignalP"/>
    </source>
</evidence>
<keyword evidence="6" id="KW-1185">Reference proteome</keyword>
<feature type="region of interest" description="Disordered" evidence="2">
    <location>
        <begin position="266"/>
        <end position="289"/>
    </location>
</feature>
<reference evidence="5" key="1">
    <citation type="submission" date="2023-03" db="EMBL/GenBank/DDBJ databases">
        <title>Massive genome expansion in bonnet fungi (Mycena s.s.) driven by repeated elements and novel gene families across ecological guilds.</title>
        <authorList>
            <consortium name="Lawrence Berkeley National Laboratory"/>
            <person name="Harder C.B."/>
            <person name="Miyauchi S."/>
            <person name="Viragh M."/>
            <person name="Kuo A."/>
            <person name="Thoen E."/>
            <person name="Andreopoulos B."/>
            <person name="Lu D."/>
            <person name="Skrede I."/>
            <person name="Drula E."/>
            <person name="Henrissat B."/>
            <person name="Morin E."/>
            <person name="Kohler A."/>
            <person name="Barry K."/>
            <person name="LaButti K."/>
            <person name="Morin E."/>
            <person name="Salamov A."/>
            <person name="Lipzen A."/>
            <person name="Mereny Z."/>
            <person name="Hegedus B."/>
            <person name="Baldrian P."/>
            <person name="Stursova M."/>
            <person name="Weitz H."/>
            <person name="Taylor A."/>
            <person name="Grigoriev I.V."/>
            <person name="Nagy L.G."/>
            <person name="Martin F."/>
            <person name="Kauserud H."/>
        </authorList>
    </citation>
    <scope>NUCLEOTIDE SEQUENCE</scope>
    <source>
        <strain evidence="5">9144</strain>
    </source>
</reference>
<proteinExistence type="predicted"/>
<evidence type="ECO:0000256" key="1">
    <source>
        <dbReference type="ARBA" id="ARBA00022737"/>
    </source>
</evidence>
<feature type="signal peptide" evidence="3">
    <location>
        <begin position="1"/>
        <end position="24"/>
    </location>
</feature>
<feature type="chain" id="PRO_5042212082" evidence="3">
    <location>
        <begin position="25"/>
        <end position="603"/>
    </location>
</feature>
<comment type="caution">
    <text evidence="5">The sequence shown here is derived from an EMBL/GenBank/DDBJ whole genome shotgun (WGS) entry which is preliminary data.</text>
</comment>
<name>A0AAD6VL55_9AGAR</name>
<evidence type="ECO:0000313" key="5">
    <source>
        <dbReference type="EMBL" id="KAJ7212722.1"/>
    </source>
</evidence>
<dbReference type="Pfam" id="PF01822">
    <property type="entry name" value="WSC"/>
    <property type="match status" value="4"/>
</dbReference>
<dbReference type="PANTHER" id="PTHR45964">
    <property type="entry name" value="WSCD FAMILY MEMBER CG9164"/>
    <property type="match status" value="1"/>
</dbReference>
<keyword evidence="3" id="KW-0732">Signal</keyword>
<sequence length="603" mass="62155">MPSRSISMTFALGLTASFLATATATTTSAPVSGATCYVDSCDNPSLPFLASKTASQTVSGCIDECGAAGFKVAGLSWGDECFCGNELGGTASLNVPGSGLAIPQTECNMPCAGDASTTCGGGFRLSVYTVPAVSKRAVHRDIRPSLEKRTCPGAPAPCYVDSCDNPSLPFLSSVSPTQTIPGCIAECGAANYKLAGLSWANECYCGNELGGTASLSTPGSGLANPQTECNMPCSGDAGTICGGGFRLSLYPVPALARRSNGSTLRRSLERRTCPKPTSTVSTTPTNTASAAPSATCYVDSCDNPSLPFLSSKKATQSVSGCIAECGAAGFKVAGLSWGDECFCGNELDGTAAVNAPGSGVAIPQTECNMPCTGDASSICGGGFRLSVYSVPESTIEKRTARSSVHRSLEKRSCPGAPAPCYVDSCDNPALPFLSSVSPAQTVPRCIAECAASNYKLAGLSWGNECFCGNELGGTAALSTPGSGLARPQTECNLPCAGDGGTICGGGFRLSLYAVPANARRNYRPNFRRNLRKRTCPSSSSSSLTGKPTTHIYATFSIMYCQNCSLCGLRWHGTLGHDPLYFHWHPANCSTEGANRKLAILGIF</sequence>
<dbReference type="PANTHER" id="PTHR45964:SF5">
    <property type="entry name" value="WSCD FAMILY MEMBER CG9164"/>
    <property type="match status" value="1"/>
</dbReference>
<dbReference type="Proteomes" id="UP001219525">
    <property type="component" value="Unassembled WGS sequence"/>
</dbReference>
<accession>A0AAD6VL55</accession>
<dbReference type="InterPro" id="IPR051589">
    <property type="entry name" value="Sialate-O-sulfotransferase"/>
</dbReference>
<keyword evidence="1" id="KW-0677">Repeat</keyword>
<feature type="domain" description="WSC" evidence="4">
    <location>
        <begin position="152"/>
        <end position="253"/>
    </location>
</feature>
<organism evidence="5 6">
    <name type="scientific">Mycena pura</name>
    <dbReference type="NCBI Taxonomy" id="153505"/>
    <lineage>
        <taxon>Eukaryota</taxon>
        <taxon>Fungi</taxon>
        <taxon>Dikarya</taxon>
        <taxon>Basidiomycota</taxon>
        <taxon>Agaricomycotina</taxon>
        <taxon>Agaricomycetes</taxon>
        <taxon>Agaricomycetidae</taxon>
        <taxon>Agaricales</taxon>
        <taxon>Marasmiineae</taxon>
        <taxon>Mycenaceae</taxon>
        <taxon>Mycena</taxon>
    </lineage>
</organism>
<dbReference type="EMBL" id="JARJCW010000023">
    <property type="protein sequence ID" value="KAJ7212722.1"/>
    <property type="molecule type" value="Genomic_DNA"/>
</dbReference>
<dbReference type="SMART" id="SM00321">
    <property type="entry name" value="WSC"/>
    <property type="match status" value="4"/>
</dbReference>
<evidence type="ECO:0000313" key="6">
    <source>
        <dbReference type="Proteomes" id="UP001219525"/>
    </source>
</evidence>
<dbReference type="AlphaFoldDB" id="A0AAD6VL55"/>